<dbReference type="Gramene" id="ONIVA06G21530.1">
    <property type="protein sequence ID" value="ONIVA06G21530.1"/>
    <property type="gene ID" value="ONIVA06G21530"/>
</dbReference>
<organism evidence="2">
    <name type="scientific">Oryza nivara</name>
    <name type="common">Indian wild rice</name>
    <name type="synonym">Oryza sativa f. spontanea</name>
    <dbReference type="NCBI Taxonomy" id="4536"/>
    <lineage>
        <taxon>Eukaryota</taxon>
        <taxon>Viridiplantae</taxon>
        <taxon>Streptophyta</taxon>
        <taxon>Embryophyta</taxon>
        <taxon>Tracheophyta</taxon>
        <taxon>Spermatophyta</taxon>
        <taxon>Magnoliopsida</taxon>
        <taxon>Liliopsida</taxon>
        <taxon>Poales</taxon>
        <taxon>Poaceae</taxon>
        <taxon>BOP clade</taxon>
        <taxon>Oryzoideae</taxon>
        <taxon>Oryzeae</taxon>
        <taxon>Oryzinae</taxon>
        <taxon>Oryza</taxon>
    </lineage>
</organism>
<reference evidence="2" key="1">
    <citation type="submission" date="2015-04" db="UniProtKB">
        <authorList>
            <consortium name="EnsemblPlants"/>
        </authorList>
    </citation>
    <scope>IDENTIFICATION</scope>
    <source>
        <strain evidence="2">SL10</strain>
    </source>
</reference>
<sequence>MKDTSSGPTSVPNLKRPRSIYQTGFASLVSIVLASSPPLLVSPLLAVAVAGLHASSPLRLAPGLGERARCTSPCSRAGSSQPPTPSRRRHRSPRRAAVDDLPAPPPSPTPPSWANLAPLPSPPGQIGEEMVAAPAEEAEAQELEERGEGWKRKSSLGGRRLKHPYPRNGFLSSAPGRKGVKGEKVRKG</sequence>
<feature type="region of interest" description="Disordered" evidence="1">
    <location>
        <begin position="71"/>
        <end position="188"/>
    </location>
</feature>
<keyword evidence="3" id="KW-1185">Reference proteome</keyword>
<proteinExistence type="predicted"/>
<evidence type="ECO:0000313" key="3">
    <source>
        <dbReference type="Proteomes" id="UP000006591"/>
    </source>
</evidence>
<feature type="compositionally biased region" description="Pro residues" evidence="1">
    <location>
        <begin position="102"/>
        <end position="111"/>
    </location>
</feature>
<dbReference type="Proteomes" id="UP000006591">
    <property type="component" value="Chromosome 6"/>
</dbReference>
<dbReference type="HOGENOM" id="CLU_1443204_0_0_1"/>
<evidence type="ECO:0000313" key="2">
    <source>
        <dbReference type="EnsemblPlants" id="ONIVA06G21530.1"/>
    </source>
</evidence>
<name>A0A0E0HS97_ORYNI</name>
<reference evidence="2" key="2">
    <citation type="submission" date="2018-04" db="EMBL/GenBank/DDBJ databases">
        <title>OnivRS2 (Oryza nivara Reference Sequence Version 2).</title>
        <authorList>
            <person name="Zhang J."/>
            <person name="Kudrna D."/>
            <person name="Lee S."/>
            <person name="Talag J."/>
            <person name="Rajasekar S."/>
            <person name="Welchert J."/>
            <person name="Hsing Y.-I."/>
            <person name="Wing R.A."/>
        </authorList>
    </citation>
    <scope>NUCLEOTIDE SEQUENCE [LARGE SCALE GENOMIC DNA]</scope>
    <source>
        <strain evidence="2">SL10</strain>
    </source>
</reference>
<protein>
    <submittedName>
        <fullName evidence="2">Uncharacterized protein</fullName>
    </submittedName>
</protein>
<evidence type="ECO:0000256" key="1">
    <source>
        <dbReference type="SAM" id="MobiDB-lite"/>
    </source>
</evidence>
<dbReference type="EnsemblPlants" id="ONIVA06G21530.1">
    <property type="protein sequence ID" value="ONIVA06G21530.1"/>
    <property type="gene ID" value="ONIVA06G21530"/>
</dbReference>
<dbReference type="AlphaFoldDB" id="A0A0E0HS97"/>
<accession>A0A0E0HS97</accession>